<reference evidence="2 3" key="1">
    <citation type="journal article" date="2014" name="Science">
        <title>Plant genetics. Early allopolyploid evolution in the post-Neolithic Brassica napus oilseed genome.</title>
        <authorList>
            <person name="Chalhoub B."/>
            <person name="Denoeud F."/>
            <person name="Liu S."/>
            <person name="Parkin I.A."/>
            <person name="Tang H."/>
            <person name="Wang X."/>
            <person name="Chiquet J."/>
            <person name="Belcram H."/>
            <person name="Tong C."/>
            <person name="Samans B."/>
            <person name="Correa M."/>
            <person name="Da Silva C."/>
            <person name="Just J."/>
            <person name="Falentin C."/>
            <person name="Koh C.S."/>
            <person name="Le Clainche I."/>
            <person name="Bernard M."/>
            <person name="Bento P."/>
            <person name="Noel B."/>
            <person name="Labadie K."/>
            <person name="Alberti A."/>
            <person name="Charles M."/>
            <person name="Arnaud D."/>
            <person name="Guo H."/>
            <person name="Daviaud C."/>
            <person name="Alamery S."/>
            <person name="Jabbari K."/>
            <person name="Zhao M."/>
            <person name="Edger P.P."/>
            <person name="Chelaifa H."/>
            <person name="Tack D."/>
            <person name="Lassalle G."/>
            <person name="Mestiri I."/>
            <person name="Schnel N."/>
            <person name="Le Paslier M.C."/>
            <person name="Fan G."/>
            <person name="Renault V."/>
            <person name="Bayer P.E."/>
            <person name="Golicz A.A."/>
            <person name="Manoli S."/>
            <person name="Lee T.H."/>
            <person name="Thi V.H."/>
            <person name="Chalabi S."/>
            <person name="Hu Q."/>
            <person name="Fan C."/>
            <person name="Tollenaere R."/>
            <person name="Lu Y."/>
            <person name="Battail C."/>
            <person name="Shen J."/>
            <person name="Sidebottom C.H."/>
            <person name="Wang X."/>
            <person name="Canaguier A."/>
            <person name="Chauveau A."/>
            <person name="Berard A."/>
            <person name="Deniot G."/>
            <person name="Guan M."/>
            <person name="Liu Z."/>
            <person name="Sun F."/>
            <person name="Lim Y.P."/>
            <person name="Lyons E."/>
            <person name="Town C.D."/>
            <person name="Bancroft I."/>
            <person name="Wang X."/>
            <person name="Meng J."/>
            <person name="Ma J."/>
            <person name="Pires J.C."/>
            <person name="King G.J."/>
            <person name="Brunel D."/>
            <person name="Delourme R."/>
            <person name="Renard M."/>
            <person name="Aury J.M."/>
            <person name="Adams K.L."/>
            <person name="Batley J."/>
            <person name="Snowdon R.J."/>
            <person name="Tost J."/>
            <person name="Edwards D."/>
            <person name="Zhou Y."/>
            <person name="Hua W."/>
            <person name="Sharpe A.G."/>
            <person name="Paterson A.H."/>
            <person name="Guan C."/>
            <person name="Wincker P."/>
        </authorList>
    </citation>
    <scope>NUCLEOTIDE SEQUENCE [LARGE SCALE GENOMIC DNA]</scope>
    <source>
        <strain evidence="3">cv. Darmor-bzh</strain>
    </source>
</reference>
<dbReference type="AlphaFoldDB" id="A0A078HJR0"/>
<name>A0A078HJR0_BRANA</name>
<proteinExistence type="predicted"/>
<sequence length="72" mass="7825">MKPILPARSITPREDLEFWSKTETRASNMSTDEEKRGREAKRKTKAKGERASGAGANASPAGAKASGRRSSY</sequence>
<dbReference type="SMR" id="A0A078HJR0"/>
<organism evidence="2 3">
    <name type="scientific">Brassica napus</name>
    <name type="common">Rape</name>
    <dbReference type="NCBI Taxonomy" id="3708"/>
    <lineage>
        <taxon>Eukaryota</taxon>
        <taxon>Viridiplantae</taxon>
        <taxon>Streptophyta</taxon>
        <taxon>Embryophyta</taxon>
        <taxon>Tracheophyta</taxon>
        <taxon>Spermatophyta</taxon>
        <taxon>Magnoliopsida</taxon>
        <taxon>eudicotyledons</taxon>
        <taxon>Gunneridae</taxon>
        <taxon>Pentapetalae</taxon>
        <taxon>rosids</taxon>
        <taxon>malvids</taxon>
        <taxon>Brassicales</taxon>
        <taxon>Brassicaceae</taxon>
        <taxon>Brassiceae</taxon>
        <taxon>Brassica</taxon>
    </lineage>
</organism>
<dbReference type="EMBL" id="LK032431">
    <property type="protein sequence ID" value="CDY38745.1"/>
    <property type="molecule type" value="Genomic_DNA"/>
</dbReference>
<feature type="compositionally biased region" description="Low complexity" evidence="1">
    <location>
        <begin position="51"/>
        <end position="65"/>
    </location>
</feature>
<feature type="compositionally biased region" description="Basic and acidic residues" evidence="1">
    <location>
        <begin position="11"/>
        <end position="24"/>
    </location>
</feature>
<accession>A0A078HJR0</accession>
<gene>
    <name evidence="2" type="primary">BnaC03g15040D</name>
    <name evidence="2" type="ORF">GSBRNA2T00066534001</name>
</gene>
<evidence type="ECO:0000313" key="2">
    <source>
        <dbReference type="EMBL" id="CDY38745.1"/>
    </source>
</evidence>
<dbReference type="Gramene" id="CDY38745">
    <property type="protein sequence ID" value="CDY38745"/>
    <property type="gene ID" value="GSBRNA2T00066534001"/>
</dbReference>
<dbReference type="Proteomes" id="UP000028999">
    <property type="component" value="Unassembled WGS sequence"/>
</dbReference>
<protein>
    <submittedName>
        <fullName evidence="2">BnaC03g15040D protein</fullName>
    </submittedName>
</protein>
<keyword evidence="3" id="KW-1185">Reference proteome</keyword>
<dbReference type="PaxDb" id="3708-A0A078HJR0"/>
<feature type="region of interest" description="Disordered" evidence="1">
    <location>
        <begin position="1"/>
        <end position="72"/>
    </location>
</feature>
<evidence type="ECO:0000256" key="1">
    <source>
        <dbReference type="SAM" id="MobiDB-lite"/>
    </source>
</evidence>
<evidence type="ECO:0000313" key="3">
    <source>
        <dbReference type="Proteomes" id="UP000028999"/>
    </source>
</evidence>